<evidence type="ECO:0000313" key="1">
    <source>
        <dbReference type="EMBL" id="KYC44353.1"/>
    </source>
</evidence>
<dbReference type="InterPro" id="IPR027417">
    <property type="entry name" value="P-loop_NTPase"/>
</dbReference>
<proteinExistence type="predicted"/>
<sequence>MNWMDIEISEIYMRFPLSVENYVHIYPKNIILLNGVPNSGKTAFALEVARMNRNIYTEPTRYISTEMGAGELKNRLKLYPEEIINLDSWATDIQFIERSGDFADIILPNGITILDYLEVYDEFYRVASIIADIHKKLNEGVAVIILQKDPNKSYGVGGPMNNWKPRLSMNLDKGMLTLTKVKNFRGGVNPDGLYRTFEIEDGWKFRPISDWSK</sequence>
<organism evidence="1 2">
    <name type="scientific">Candidatus Methanofastidiosum methylothiophilum</name>
    <dbReference type="NCBI Taxonomy" id="1705564"/>
    <lineage>
        <taxon>Archaea</taxon>
        <taxon>Methanobacteriati</taxon>
        <taxon>Methanobacteriota</taxon>
        <taxon>Stenosarchaea group</taxon>
        <taxon>Candidatus Methanofastidiosia</taxon>
        <taxon>Candidatus Methanofastidiosales</taxon>
        <taxon>Candidatus Methanofastidiosaceae</taxon>
        <taxon>Candidatus Methanofastidiosum</taxon>
    </lineage>
</organism>
<reference evidence="1 2" key="1">
    <citation type="journal article" date="2016" name="ISME J.">
        <title>Chasing the elusive Euryarchaeota class WSA2: genomes reveal a uniquely fastidious methyl-reducing methanogen.</title>
        <authorList>
            <person name="Nobu M.K."/>
            <person name="Narihiro T."/>
            <person name="Kuroda K."/>
            <person name="Mei R."/>
            <person name="Liu W.T."/>
        </authorList>
    </citation>
    <scope>NUCLEOTIDE SEQUENCE [LARGE SCALE GENOMIC DNA]</scope>
    <source>
        <strain evidence="1">U1lsi0528_Bin089</strain>
    </source>
</reference>
<comment type="caution">
    <text evidence="1">The sequence shown here is derived from an EMBL/GenBank/DDBJ whole genome shotgun (WGS) entry which is preliminary data.</text>
</comment>
<evidence type="ECO:0000313" key="2">
    <source>
        <dbReference type="Proteomes" id="UP000075578"/>
    </source>
</evidence>
<dbReference type="EMBL" id="LNGD01000297">
    <property type="protein sequence ID" value="KYC44353.1"/>
    <property type="molecule type" value="Genomic_DNA"/>
</dbReference>
<protein>
    <submittedName>
        <fullName evidence="1">Uncharacterized protein</fullName>
    </submittedName>
</protein>
<dbReference type="AlphaFoldDB" id="A0A150IH88"/>
<accession>A0A150IH88</accession>
<dbReference type="Proteomes" id="UP000075578">
    <property type="component" value="Unassembled WGS sequence"/>
</dbReference>
<name>A0A150IH88_9EURY</name>
<dbReference type="Gene3D" id="3.40.50.300">
    <property type="entry name" value="P-loop containing nucleotide triphosphate hydrolases"/>
    <property type="match status" value="1"/>
</dbReference>
<gene>
    <name evidence="1" type="ORF">AMQ74_01978</name>
</gene>
<dbReference type="SUPFAM" id="SSF52540">
    <property type="entry name" value="P-loop containing nucleoside triphosphate hydrolases"/>
    <property type="match status" value="1"/>
</dbReference>